<dbReference type="Proteomes" id="UP000091967">
    <property type="component" value="Unassembled WGS sequence"/>
</dbReference>
<evidence type="ECO:0000259" key="2">
    <source>
        <dbReference type="PROSITE" id="PS51253"/>
    </source>
</evidence>
<dbReference type="InterPro" id="IPR050863">
    <property type="entry name" value="CenT-Element_Derived"/>
</dbReference>
<dbReference type="AlphaFoldDB" id="A0A1B8A506"/>
<dbReference type="PANTHER" id="PTHR19303:SF74">
    <property type="entry name" value="POGO TRANSPOSABLE ELEMENT WITH KRAB DOMAIN"/>
    <property type="match status" value="1"/>
</dbReference>
<accession>A0A1B8A506</accession>
<dbReference type="PROSITE" id="PS51253">
    <property type="entry name" value="HTH_CENPB"/>
    <property type="match status" value="1"/>
</dbReference>
<reference evidence="3 5" key="1">
    <citation type="submission" date="2016-06" db="EMBL/GenBank/DDBJ databases">
        <title>Living apart together: crosstalk between the core and supernumerary genomes in a fungal plant pathogen.</title>
        <authorList>
            <person name="Vanheule A."/>
            <person name="Audenaert K."/>
            <person name="Warris S."/>
            <person name="Van De Geest H."/>
            <person name="Schijlen E."/>
            <person name="Hofte M."/>
            <person name="De Saeger S."/>
            <person name="Haesaert G."/>
            <person name="Waalwijk C."/>
            <person name="Van Der Lee T."/>
        </authorList>
    </citation>
    <scope>NUCLEOTIDE SEQUENCE [LARGE SCALE GENOMIC DNA]</scope>
    <source>
        <strain evidence="3 5">2516</strain>
    </source>
</reference>
<dbReference type="OMA" id="MEYCINY"/>
<evidence type="ECO:0000313" key="5">
    <source>
        <dbReference type="Proteomes" id="UP000091967"/>
    </source>
</evidence>
<evidence type="ECO:0000313" key="3">
    <source>
        <dbReference type="EMBL" id="OBS15560.1"/>
    </source>
</evidence>
<dbReference type="GO" id="GO:0003677">
    <property type="term" value="F:DNA binding"/>
    <property type="evidence" value="ECO:0007669"/>
    <property type="project" value="UniProtKB-KW"/>
</dbReference>
<protein>
    <recommendedName>
        <fullName evidence="2">HTH CENPB-type domain-containing protein</fullName>
    </recommendedName>
</protein>
<keyword evidence="5" id="KW-1185">Reference proteome</keyword>
<keyword evidence="1" id="KW-0238">DNA-binding</keyword>
<name>A0A1B8A506_FUSPO</name>
<dbReference type="EMBL" id="LYXU01000111">
    <property type="protein sequence ID" value="OBS16185.1"/>
    <property type="molecule type" value="Genomic_DNA"/>
</dbReference>
<evidence type="ECO:0000313" key="4">
    <source>
        <dbReference type="EMBL" id="OBS16185.1"/>
    </source>
</evidence>
<gene>
    <name evidence="4" type="ORF">FPOA_27683</name>
    <name evidence="3" type="ORF">FPOA_28336</name>
</gene>
<sequence>MPYPYRVNDAVRAAREVLVSQNRPKRNGRKPITIRDAAVKHHTSKSAVGRHIRSLKLAGKPAFSDTSVGRPRNLDESEERAVVAYVMWLERCGFPANQSVIEAAANELRASRTPPLHPVGEGWYKRFLEDNPQLQKKKLVRAFDRERAEFEAREVQEVEDFYTNLADVVQRRDIGPSQILNADECGIRIGVVRERLEVVIVRKKRNTKHEIVAFSNRESATMIGAVNAEGYTIPPFMIFKSWPTEGWDVNDLDKNIRFARSETGFSNAEISMDWIRHFNLHSFSATAKARALGINFTDWYGCDEFMRDIDNPDFIWERPYFERPEKEKIWRLLVIDGFTGKTSLEFMKYCLRFDIEIFVLPPHSTHLTQPLDVGVFQLLKLAHQKALRKHIREGFLNFKRSDLVARLQKIIDESFTKHNIINGFERSGIFPPDGTEVIQKLKEKQKSILSQASPAIQSLLPQESRFRDAREISRHIRHNYRERFSSPTREAYSTIDDVLNEAIVLNSFAESHIKNRLDRISAANSRKMRRRRVHPTGLYVNSTTVQQIEEQVATTTQKEQAEELRRQHRTWRQLQKEEDDRLKIEWKKQHKYDINNNGKPIHISFKRWKEWKNKDIQDDVITIAPASREASPATPGNGFYYDTSGSSAQQRFYERLRGATAAGVHRSPLQDMPALPSSDGVEFKLSNTQEDGLLENLVTGESDDSDFNEEVIEVVDLTQEEPNLPPLPPPPVEFERNFSSTYHRIMDTLRPRNTQ</sequence>
<dbReference type="InterPro" id="IPR004875">
    <property type="entry name" value="DDE_SF_endonuclease_dom"/>
</dbReference>
<dbReference type="InterPro" id="IPR006600">
    <property type="entry name" value="HTH_CenpB_DNA-bd_dom"/>
</dbReference>
<dbReference type="Pfam" id="PF03184">
    <property type="entry name" value="DDE_1"/>
    <property type="match status" value="1"/>
</dbReference>
<dbReference type="GO" id="GO:0005634">
    <property type="term" value="C:nucleus"/>
    <property type="evidence" value="ECO:0007669"/>
    <property type="project" value="TreeGrafter"/>
</dbReference>
<organism evidence="3 5">
    <name type="scientific">Fusarium poae</name>
    <dbReference type="NCBI Taxonomy" id="36050"/>
    <lineage>
        <taxon>Eukaryota</taxon>
        <taxon>Fungi</taxon>
        <taxon>Dikarya</taxon>
        <taxon>Ascomycota</taxon>
        <taxon>Pezizomycotina</taxon>
        <taxon>Sordariomycetes</taxon>
        <taxon>Hypocreomycetidae</taxon>
        <taxon>Hypocreales</taxon>
        <taxon>Nectriaceae</taxon>
        <taxon>Fusarium</taxon>
    </lineage>
</organism>
<proteinExistence type="predicted"/>
<comment type="caution">
    <text evidence="3">The sequence shown here is derived from an EMBL/GenBank/DDBJ whole genome shotgun (WGS) entry which is preliminary data.</text>
</comment>
<dbReference type="PANTHER" id="PTHR19303">
    <property type="entry name" value="TRANSPOSON"/>
    <property type="match status" value="1"/>
</dbReference>
<feature type="domain" description="HTH CENPB-type" evidence="2">
    <location>
        <begin position="66"/>
        <end position="137"/>
    </location>
</feature>
<evidence type="ECO:0000256" key="1">
    <source>
        <dbReference type="ARBA" id="ARBA00023125"/>
    </source>
</evidence>
<dbReference type="EMBL" id="LYXU01000149">
    <property type="protein sequence ID" value="OBS15560.1"/>
    <property type="molecule type" value="Genomic_DNA"/>
</dbReference>